<dbReference type="Proteomes" id="UP000288805">
    <property type="component" value="Unassembled WGS sequence"/>
</dbReference>
<feature type="region of interest" description="Disordered" evidence="1">
    <location>
        <begin position="91"/>
        <end position="113"/>
    </location>
</feature>
<comment type="caution">
    <text evidence="2">The sequence shown here is derived from an EMBL/GenBank/DDBJ whole genome shotgun (WGS) entry which is preliminary data.</text>
</comment>
<name>A0A438DL08_VITVI</name>
<sequence length="113" mass="12509">MPPQFKLDLHCAYHQGLGLDRPGSGVTSDFLIPALFSLIPDIAQLQLIPSTPSYVGHGGTFSLLILWPEDVDVHVMTRSGRIARAALPITRPLDGTDSHEEVRRENDEILRQL</sequence>
<reference evidence="2 3" key="1">
    <citation type="journal article" date="2018" name="PLoS Genet.">
        <title>Population sequencing reveals clonal diversity and ancestral inbreeding in the grapevine cultivar Chardonnay.</title>
        <authorList>
            <person name="Roach M.J."/>
            <person name="Johnson D.L."/>
            <person name="Bohlmann J."/>
            <person name="van Vuuren H.J."/>
            <person name="Jones S.J."/>
            <person name="Pretorius I.S."/>
            <person name="Schmidt S.A."/>
            <person name="Borneman A.R."/>
        </authorList>
    </citation>
    <scope>NUCLEOTIDE SEQUENCE [LARGE SCALE GENOMIC DNA]</scope>
    <source>
        <strain evidence="3">cv. Chardonnay</strain>
        <tissue evidence="2">Leaf</tissue>
    </source>
</reference>
<protein>
    <submittedName>
        <fullName evidence="2">Uncharacterized protein</fullName>
    </submittedName>
</protein>
<gene>
    <name evidence="2" type="ORF">CK203_079617</name>
</gene>
<feature type="compositionally biased region" description="Basic and acidic residues" evidence="1">
    <location>
        <begin position="94"/>
        <end position="113"/>
    </location>
</feature>
<evidence type="ECO:0000313" key="2">
    <source>
        <dbReference type="EMBL" id="RVW36089.1"/>
    </source>
</evidence>
<evidence type="ECO:0000256" key="1">
    <source>
        <dbReference type="SAM" id="MobiDB-lite"/>
    </source>
</evidence>
<evidence type="ECO:0000313" key="3">
    <source>
        <dbReference type="Proteomes" id="UP000288805"/>
    </source>
</evidence>
<organism evidence="2 3">
    <name type="scientific">Vitis vinifera</name>
    <name type="common">Grape</name>
    <dbReference type="NCBI Taxonomy" id="29760"/>
    <lineage>
        <taxon>Eukaryota</taxon>
        <taxon>Viridiplantae</taxon>
        <taxon>Streptophyta</taxon>
        <taxon>Embryophyta</taxon>
        <taxon>Tracheophyta</taxon>
        <taxon>Spermatophyta</taxon>
        <taxon>Magnoliopsida</taxon>
        <taxon>eudicotyledons</taxon>
        <taxon>Gunneridae</taxon>
        <taxon>Pentapetalae</taxon>
        <taxon>rosids</taxon>
        <taxon>Vitales</taxon>
        <taxon>Vitaceae</taxon>
        <taxon>Viteae</taxon>
        <taxon>Vitis</taxon>
    </lineage>
</organism>
<dbReference type="EMBL" id="QGNW01001582">
    <property type="protein sequence ID" value="RVW36089.1"/>
    <property type="molecule type" value="Genomic_DNA"/>
</dbReference>
<proteinExistence type="predicted"/>
<dbReference type="AlphaFoldDB" id="A0A438DL08"/>
<accession>A0A438DL08</accession>